<protein>
    <submittedName>
        <fullName evidence="1">Uncharacterized protein</fullName>
    </submittedName>
</protein>
<accession>A0A9J6ARS7</accession>
<name>A0A9J6ARS7_SOLCO</name>
<evidence type="ECO:0000313" key="2">
    <source>
        <dbReference type="Proteomes" id="UP000824120"/>
    </source>
</evidence>
<dbReference type="EMBL" id="JACXVP010000002">
    <property type="protein sequence ID" value="KAG5627312.1"/>
    <property type="molecule type" value="Genomic_DNA"/>
</dbReference>
<dbReference type="AlphaFoldDB" id="A0A9J6ARS7"/>
<proteinExistence type="predicted"/>
<reference evidence="1 2" key="1">
    <citation type="submission" date="2020-09" db="EMBL/GenBank/DDBJ databases">
        <title>De no assembly of potato wild relative species, Solanum commersonii.</title>
        <authorList>
            <person name="Cho K."/>
        </authorList>
    </citation>
    <scope>NUCLEOTIDE SEQUENCE [LARGE SCALE GENOMIC DNA]</scope>
    <source>
        <strain evidence="1">LZ3.2</strain>
        <tissue evidence="1">Leaf</tissue>
    </source>
</reference>
<comment type="caution">
    <text evidence="1">The sequence shown here is derived from an EMBL/GenBank/DDBJ whole genome shotgun (WGS) entry which is preliminary data.</text>
</comment>
<keyword evidence="2" id="KW-1185">Reference proteome</keyword>
<evidence type="ECO:0000313" key="1">
    <source>
        <dbReference type="EMBL" id="KAG5627312.1"/>
    </source>
</evidence>
<gene>
    <name evidence="1" type="ORF">H5410_012530</name>
</gene>
<dbReference type="Proteomes" id="UP000824120">
    <property type="component" value="Chromosome 2"/>
</dbReference>
<sequence>MHPTRAKANMHVHSPTSNQRRLRFEGERLKRGRMAKGDRRPARFIRTMAVIRKKSPLTRYPLKLLSSSSYLLKVRSEELKSMTFREFEGEATLLLNGILNIIDLMRPSEVVSAESVVHHLIWRNGVGNAVGRFRARESKTTASGSRINRVQVKIYVSIKIVNVNATITVKFWDFEVGIRAEEILNRFIERMK</sequence>
<organism evidence="1 2">
    <name type="scientific">Solanum commersonii</name>
    <name type="common">Commerson's wild potato</name>
    <name type="synonym">Commerson's nightshade</name>
    <dbReference type="NCBI Taxonomy" id="4109"/>
    <lineage>
        <taxon>Eukaryota</taxon>
        <taxon>Viridiplantae</taxon>
        <taxon>Streptophyta</taxon>
        <taxon>Embryophyta</taxon>
        <taxon>Tracheophyta</taxon>
        <taxon>Spermatophyta</taxon>
        <taxon>Magnoliopsida</taxon>
        <taxon>eudicotyledons</taxon>
        <taxon>Gunneridae</taxon>
        <taxon>Pentapetalae</taxon>
        <taxon>asterids</taxon>
        <taxon>lamiids</taxon>
        <taxon>Solanales</taxon>
        <taxon>Solanaceae</taxon>
        <taxon>Solanoideae</taxon>
        <taxon>Solaneae</taxon>
        <taxon>Solanum</taxon>
    </lineage>
</organism>